<dbReference type="OrthoDB" id="4364812at2759"/>
<sequence length="306" mass="35884">MDDPELPWGSLPIEQYLIQHWNDSATESPAEQRLQLISEFLNLDEFPAQWVPVDGEPNPETKPTAAQIETILQPWRPLSLRKKAWEILYSNKEYPLLLRTHYSPDPPQRSMDDEKIEEWAHASEMLQDRLDWAYLNDPTLFNFGPDWHRIYEIMPEAAGPMDGSGVRKQEPSDLSLPQFKDALREHKHFEEWKEDKQKYIENMASSMQRDVTAAYMLIADEEAFETDHLRLLYVDYKLNIIRESRVEADGQWITDLIMDWDQAGMLDEFWERGIGEKYRVDGELGAPLYQLTEEDWADPENAETPA</sequence>
<dbReference type="RefSeq" id="XP_040684486.1">
    <property type="nucleotide sequence ID" value="XM_040828824.1"/>
</dbReference>
<accession>A0A1L9R7B9</accession>
<dbReference type="Proteomes" id="UP000184383">
    <property type="component" value="Unassembled WGS sequence"/>
</dbReference>
<gene>
    <name evidence="1" type="ORF">ASPWEDRAFT_118459</name>
</gene>
<name>A0A1L9R7B9_ASPWE</name>
<evidence type="ECO:0000313" key="2">
    <source>
        <dbReference type="Proteomes" id="UP000184383"/>
    </source>
</evidence>
<proteinExistence type="predicted"/>
<organism evidence="1 2">
    <name type="scientific">Aspergillus wentii DTO 134E9</name>
    <dbReference type="NCBI Taxonomy" id="1073089"/>
    <lineage>
        <taxon>Eukaryota</taxon>
        <taxon>Fungi</taxon>
        <taxon>Dikarya</taxon>
        <taxon>Ascomycota</taxon>
        <taxon>Pezizomycotina</taxon>
        <taxon>Eurotiomycetes</taxon>
        <taxon>Eurotiomycetidae</taxon>
        <taxon>Eurotiales</taxon>
        <taxon>Aspergillaceae</taxon>
        <taxon>Aspergillus</taxon>
        <taxon>Aspergillus subgen. Cremei</taxon>
    </lineage>
</organism>
<dbReference type="GeneID" id="63744672"/>
<dbReference type="VEuPathDB" id="FungiDB:ASPWEDRAFT_118459"/>
<evidence type="ECO:0000313" key="1">
    <source>
        <dbReference type="EMBL" id="OJJ30809.1"/>
    </source>
</evidence>
<protein>
    <submittedName>
        <fullName evidence="1">Uncharacterized protein</fullName>
    </submittedName>
</protein>
<dbReference type="STRING" id="1073089.A0A1L9R7B9"/>
<dbReference type="AlphaFoldDB" id="A0A1L9R7B9"/>
<dbReference type="EMBL" id="KV878216">
    <property type="protein sequence ID" value="OJJ30809.1"/>
    <property type="molecule type" value="Genomic_DNA"/>
</dbReference>
<keyword evidence="2" id="KW-1185">Reference proteome</keyword>
<reference evidence="2" key="1">
    <citation type="journal article" date="2017" name="Genome Biol.">
        <title>Comparative genomics reveals high biological diversity and specific adaptations in the industrially and medically important fungal genus Aspergillus.</title>
        <authorList>
            <person name="de Vries R.P."/>
            <person name="Riley R."/>
            <person name="Wiebenga A."/>
            <person name="Aguilar-Osorio G."/>
            <person name="Amillis S."/>
            <person name="Uchima C.A."/>
            <person name="Anderluh G."/>
            <person name="Asadollahi M."/>
            <person name="Askin M."/>
            <person name="Barry K."/>
            <person name="Battaglia E."/>
            <person name="Bayram O."/>
            <person name="Benocci T."/>
            <person name="Braus-Stromeyer S.A."/>
            <person name="Caldana C."/>
            <person name="Canovas D."/>
            <person name="Cerqueira G.C."/>
            <person name="Chen F."/>
            <person name="Chen W."/>
            <person name="Choi C."/>
            <person name="Clum A."/>
            <person name="Dos Santos R.A."/>
            <person name="Damasio A.R."/>
            <person name="Diallinas G."/>
            <person name="Emri T."/>
            <person name="Fekete E."/>
            <person name="Flipphi M."/>
            <person name="Freyberg S."/>
            <person name="Gallo A."/>
            <person name="Gournas C."/>
            <person name="Habgood R."/>
            <person name="Hainaut M."/>
            <person name="Harispe M.L."/>
            <person name="Henrissat B."/>
            <person name="Hilden K.S."/>
            <person name="Hope R."/>
            <person name="Hossain A."/>
            <person name="Karabika E."/>
            <person name="Karaffa L."/>
            <person name="Karanyi Z."/>
            <person name="Krasevec N."/>
            <person name="Kuo A."/>
            <person name="Kusch H."/>
            <person name="LaButti K."/>
            <person name="Lagendijk E.L."/>
            <person name="Lapidus A."/>
            <person name="Levasseur A."/>
            <person name="Lindquist E."/>
            <person name="Lipzen A."/>
            <person name="Logrieco A.F."/>
            <person name="MacCabe A."/>
            <person name="Maekelae M.R."/>
            <person name="Malavazi I."/>
            <person name="Melin P."/>
            <person name="Meyer V."/>
            <person name="Mielnichuk N."/>
            <person name="Miskei M."/>
            <person name="Molnar A.P."/>
            <person name="Mule G."/>
            <person name="Ngan C.Y."/>
            <person name="Orejas M."/>
            <person name="Orosz E."/>
            <person name="Ouedraogo J.P."/>
            <person name="Overkamp K.M."/>
            <person name="Park H.-S."/>
            <person name="Perrone G."/>
            <person name="Piumi F."/>
            <person name="Punt P.J."/>
            <person name="Ram A.F."/>
            <person name="Ramon A."/>
            <person name="Rauscher S."/>
            <person name="Record E."/>
            <person name="Riano-Pachon D.M."/>
            <person name="Robert V."/>
            <person name="Roehrig J."/>
            <person name="Ruller R."/>
            <person name="Salamov A."/>
            <person name="Salih N.S."/>
            <person name="Samson R.A."/>
            <person name="Sandor E."/>
            <person name="Sanguinetti M."/>
            <person name="Schuetze T."/>
            <person name="Sepcic K."/>
            <person name="Shelest E."/>
            <person name="Sherlock G."/>
            <person name="Sophianopoulou V."/>
            <person name="Squina F.M."/>
            <person name="Sun H."/>
            <person name="Susca A."/>
            <person name="Todd R.B."/>
            <person name="Tsang A."/>
            <person name="Unkles S.E."/>
            <person name="van de Wiele N."/>
            <person name="van Rossen-Uffink D."/>
            <person name="Oliveira J.V."/>
            <person name="Vesth T.C."/>
            <person name="Visser J."/>
            <person name="Yu J.-H."/>
            <person name="Zhou M."/>
            <person name="Andersen M.R."/>
            <person name="Archer D.B."/>
            <person name="Baker S.E."/>
            <person name="Benoit I."/>
            <person name="Brakhage A.A."/>
            <person name="Braus G.H."/>
            <person name="Fischer R."/>
            <person name="Frisvad J.C."/>
            <person name="Goldman G.H."/>
            <person name="Houbraken J."/>
            <person name="Oakley B."/>
            <person name="Pocsi I."/>
            <person name="Scazzocchio C."/>
            <person name="Seiboth B."/>
            <person name="vanKuyk P.A."/>
            <person name="Wortman J."/>
            <person name="Dyer P.S."/>
            <person name="Grigoriev I.V."/>
        </authorList>
    </citation>
    <scope>NUCLEOTIDE SEQUENCE [LARGE SCALE GENOMIC DNA]</scope>
    <source>
        <strain evidence="2">DTO 134E9</strain>
    </source>
</reference>